<evidence type="ECO:0000256" key="3">
    <source>
        <dbReference type="ARBA" id="ARBA00022750"/>
    </source>
</evidence>
<proteinExistence type="predicted"/>
<dbReference type="GO" id="GO:0046872">
    <property type="term" value="F:metal ion binding"/>
    <property type="evidence" value="ECO:0007669"/>
    <property type="project" value="UniProtKB-KW"/>
</dbReference>
<dbReference type="InterPro" id="IPR039537">
    <property type="entry name" value="Retrotran_Ty1/copia-like"/>
</dbReference>
<dbReference type="InterPro" id="IPR013103">
    <property type="entry name" value="RVT_2"/>
</dbReference>
<dbReference type="InterPro" id="IPR001584">
    <property type="entry name" value="Integrase_cat-core"/>
</dbReference>
<comment type="caution">
    <text evidence="6">The sequence shown here is derived from an EMBL/GenBank/DDBJ whole genome shotgun (WGS) entry which is preliminary data.</text>
</comment>
<sequence length="980" mass="111154">MGLLGAFWRLIQASTDKEKKLGWDNAMCNGVWESVEDGFHPLMLPNNPTVAQMKQHADYVQASYKALSYIHSVVTDDIFSRIMGAETTQEAWDTLKKEFDGSSRVKDKFESKISTIKESCDLKELTITDLISKLQAHEQRLVMKTDETTEGAFLARQKGKQLATSSESNKTMAQYKPKQQQQVNYAEDQCKEDYLFTMSQGSSLPSSSSFVDSGCTNHMARDENFFIEIDKSVITNVKLGNGNVVRSQGKGTAVIQTKIGKMHKLPFPVNKSFRATQKLELVHTDIRGPMRTPSLSQNRYFILFIDDFTRMTWVYFLGSKGQALPVFKKFKALVENQSGCRIKKLRSDNGKEYTSNDFNLFCEEAGVDHQLTVSYTPQQNGIAERKNRTVMEMARCMLAEKKLPKCFWAEAVYTAVYLLNGLPTKAVKGMTPIERKLDEKAEIGIFIGYATQAKGYKVYDLISKKVNVHKDVVFDKSAHWNWDAGKIEKEVDDDSPVLKTKSLVEIYARCNLASAEPNCFKEVAKQQPIGVKWVFRTKLNPDGSIHKHKARLVVKGYAQQPGVDYGETYALVARHDTVRLLIALAANLGWKLFHMDVKSAFLNGVLPEEIYVEQPPGFEITGKEDCVYKLNKALYGLKQAPRAWYCRIDHYLMSQGFRRSTKEATLYVKGNSSESQLILSLYVDDLLLTGNDLKLLEQFKKVMMQEFAMIDLGETKYFLGLEVQQLSKGIFICQRKYALDILKKFEMENCKPVATPLVQNEKLSKDDQETKVDSSYYRSLIGSLLYLTATRLDLMFAASYLSRFMSTPSKFHLVAAKRVLRYIKGTYELGLWFDSNQQGRLQGYADSDWAGSMEDMISTTSYVFSFGSGSFSWNSKKQDIVAQSTAKAEYLAAGAAANHAIWLRMVLEKLGFDQIEPCVLKVDNMLAITIAQNPVQHGRTKHIKIKYHVIRNYVRDKEIVLQHCDSEVQVADILTKALPR</sequence>
<reference evidence="6 7" key="1">
    <citation type="journal article" date="2021" name="Commun. Biol.">
        <title>The genome of Shorea leprosula (Dipterocarpaceae) highlights the ecological relevance of drought in aseasonal tropical rainforests.</title>
        <authorList>
            <person name="Ng K.K.S."/>
            <person name="Kobayashi M.J."/>
            <person name="Fawcett J.A."/>
            <person name="Hatakeyama M."/>
            <person name="Paape T."/>
            <person name="Ng C.H."/>
            <person name="Ang C.C."/>
            <person name="Tnah L.H."/>
            <person name="Lee C.T."/>
            <person name="Nishiyama T."/>
            <person name="Sese J."/>
            <person name="O'Brien M.J."/>
            <person name="Copetti D."/>
            <person name="Mohd Noor M.I."/>
            <person name="Ong R.C."/>
            <person name="Putra M."/>
            <person name="Sireger I.Z."/>
            <person name="Indrioko S."/>
            <person name="Kosugi Y."/>
            <person name="Izuno A."/>
            <person name="Isagi Y."/>
            <person name="Lee S.L."/>
            <person name="Shimizu K.K."/>
        </authorList>
    </citation>
    <scope>NUCLEOTIDE SEQUENCE [LARGE SCALE GENOMIC DNA]</scope>
    <source>
        <strain evidence="6">214</strain>
    </source>
</reference>
<evidence type="ECO:0000313" key="6">
    <source>
        <dbReference type="EMBL" id="GKV37173.1"/>
    </source>
</evidence>
<evidence type="ECO:0000256" key="4">
    <source>
        <dbReference type="ARBA" id="ARBA00022801"/>
    </source>
</evidence>
<dbReference type="Pfam" id="PF07727">
    <property type="entry name" value="RVT_2"/>
    <property type="match status" value="1"/>
</dbReference>
<evidence type="ECO:0000313" key="7">
    <source>
        <dbReference type="Proteomes" id="UP001054252"/>
    </source>
</evidence>
<protein>
    <recommendedName>
        <fullName evidence="5">Integrase catalytic domain-containing protein</fullName>
    </recommendedName>
</protein>
<dbReference type="Proteomes" id="UP001054252">
    <property type="component" value="Unassembled WGS sequence"/>
</dbReference>
<keyword evidence="7" id="KW-1185">Reference proteome</keyword>
<dbReference type="InterPro" id="IPR043502">
    <property type="entry name" value="DNA/RNA_pol_sf"/>
</dbReference>
<gene>
    <name evidence="6" type="ORF">SLEP1_g45232</name>
</gene>
<dbReference type="PANTHER" id="PTHR42648:SF18">
    <property type="entry name" value="RETROTRANSPOSON, UNCLASSIFIED-LIKE PROTEIN"/>
    <property type="match status" value="1"/>
</dbReference>
<dbReference type="AlphaFoldDB" id="A0AAV5LK26"/>
<feature type="domain" description="Integrase catalytic" evidence="5">
    <location>
        <begin position="274"/>
        <end position="440"/>
    </location>
</feature>
<dbReference type="Pfam" id="PF00665">
    <property type="entry name" value="rve"/>
    <property type="match status" value="1"/>
</dbReference>
<keyword evidence="4" id="KW-0378">Hydrolase</keyword>
<dbReference type="SUPFAM" id="SSF53098">
    <property type="entry name" value="Ribonuclease H-like"/>
    <property type="match status" value="1"/>
</dbReference>
<dbReference type="EMBL" id="BPVZ01000121">
    <property type="protein sequence ID" value="GKV37173.1"/>
    <property type="molecule type" value="Genomic_DNA"/>
</dbReference>
<evidence type="ECO:0000256" key="2">
    <source>
        <dbReference type="ARBA" id="ARBA00022723"/>
    </source>
</evidence>
<dbReference type="GO" id="GO:0003676">
    <property type="term" value="F:nucleic acid binding"/>
    <property type="evidence" value="ECO:0007669"/>
    <property type="project" value="InterPro"/>
</dbReference>
<dbReference type="CDD" id="cd09272">
    <property type="entry name" value="RNase_HI_RT_Ty1"/>
    <property type="match status" value="1"/>
</dbReference>
<dbReference type="Pfam" id="PF22936">
    <property type="entry name" value="Pol_BBD"/>
    <property type="match status" value="1"/>
</dbReference>
<dbReference type="Pfam" id="PF14223">
    <property type="entry name" value="Retrotran_gag_2"/>
    <property type="match status" value="1"/>
</dbReference>
<dbReference type="InterPro" id="IPR057670">
    <property type="entry name" value="SH3_retrovirus"/>
</dbReference>
<dbReference type="GO" id="GO:0006508">
    <property type="term" value="P:proteolysis"/>
    <property type="evidence" value="ECO:0007669"/>
    <property type="project" value="UniProtKB-KW"/>
</dbReference>
<dbReference type="Pfam" id="PF25597">
    <property type="entry name" value="SH3_retrovirus"/>
    <property type="match status" value="1"/>
</dbReference>
<accession>A0AAV5LK26</accession>
<organism evidence="6 7">
    <name type="scientific">Rubroshorea leprosula</name>
    <dbReference type="NCBI Taxonomy" id="152421"/>
    <lineage>
        <taxon>Eukaryota</taxon>
        <taxon>Viridiplantae</taxon>
        <taxon>Streptophyta</taxon>
        <taxon>Embryophyta</taxon>
        <taxon>Tracheophyta</taxon>
        <taxon>Spermatophyta</taxon>
        <taxon>Magnoliopsida</taxon>
        <taxon>eudicotyledons</taxon>
        <taxon>Gunneridae</taxon>
        <taxon>Pentapetalae</taxon>
        <taxon>rosids</taxon>
        <taxon>malvids</taxon>
        <taxon>Malvales</taxon>
        <taxon>Dipterocarpaceae</taxon>
        <taxon>Rubroshorea</taxon>
    </lineage>
</organism>
<keyword evidence="2" id="KW-0479">Metal-binding</keyword>
<dbReference type="GO" id="GO:0004190">
    <property type="term" value="F:aspartic-type endopeptidase activity"/>
    <property type="evidence" value="ECO:0007669"/>
    <property type="project" value="UniProtKB-KW"/>
</dbReference>
<dbReference type="Gene3D" id="3.30.420.10">
    <property type="entry name" value="Ribonuclease H-like superfamily/Ribonuclease H"/>
    <property type="match status" value="1"/>
</dbReference>
<keyword evidence="1" id="KW-0645">Protease</keyword>
<dbReference type="InterPro" id="IPR054722">
    <property type="entry name" value="PolX-like_BBD"/>
</dbReference>
<evidence type="ECO:0000256" key="1">
    <source>
        <dbReference type="ARBA" id="ARBA00022670"/>
    </source>
</evidence>
<name>A0AAV5LK26_9ROSI</name>
<dbReference type="InterPro" id="IPR036397">
    <property type="entry name" value="RNaseH_sf"/>
</dbReference>
<dbReference type="GO" id="GO:0015074">
    <property type="term" value="P:DNA integration"/>
    <property type="evidence" value="ECO:0007669"/>
    <property type="project" value="InterPro"/>
</dbReference>
<dbReference type="SUPFAM" id="SSF56672">
    <property type="entry name" value="DNA/RNA polymerases"/>
    <property type="match status" value="1"/>
</dbReference>
<keyword evidence="3" id="KW-0064">Aspartyl protease</keyword>
<dbReference type="PANTHER" id="PTHR42648">
    <property type="entry name" value="TRANSPOSASE, PUTATIVE-RELATED"/>
    <property type="match status" value="1"/>
</dbReference>
<evidence type="ECO:0000259" key="5">
    <source>
        <dbReference type="PROSITE" id="PS50994"/>
    </source>
</evidence>
<dbReference type="PROSITE" id="PS50994">
    <property type="entry name" value="INTEGRASE"/>
    <property type="match status" value="1"/>
</dbReference>
<dbReference type="InterPro" id="IPR012337">
    <property type="entry name" value="RNaseH-like_sf"/>
</dbReference>